<evidence type="ECO:0000259" key="2">
    <source>
        <dbReference type="PROSITE" id="PS50056"/>
    </source>
</evidence>
<dbReference type="InterPro" id="IPR029021">
    <property type="entry name" value="Prot-tyrosine_phosphatase-like"/>
</dbReference>
<gene>
    <name evidence="3" type="ORF">C1SCF055_LOCUS42980</name>
</gene>
<dbReference type="AlphaFoldDB" id="A0A9P1M228"/>
<protein>
    <submittedName>
        <fullName evidence="5">Protein-tyrosine-phosphatase</fullName>
    </submittedName>
</protein>
<organism evidence="3">
    <name type="scientific">Cladocopium goreaui</name>
    <dbReference type="NCBI Taxonomy" id="2562237"/>
    <lineage>
        <taxon>Eukaryota</taxon>
        <taxon>Sar</taxon>
        <taxon>Alveolata</taxon>
        <taxon>Dinophyceae</taxon>
        <taxon>Suessiales</taxon>
        <taxon>Symbiodiniaceae</taxon>
        <taxon>Cladocopium</taxon>
    </lineage>
</organism>
<dbReference type="EMBL" id="CAMXCT020006693">
    <property type="protein sequence ID" value="CAL1171787.1"/>
    <property type="molecule type" value="Genomic_DNA"/>
</dbReference>
<comment type="caution">
    <text evidence="3">The sequence shown here is derived from an EMBL/GenBank/DDBJ whole genome shotgun (WGS) entry which is preliminary data.</text>
</comment>
<evidence type="ECO:0000313" key="3">
    <source>
        <dbReference type="EMBL" id="CAI4018412.1"/>
    </source>
</evidence>
<proteinExistence type="predicted"/>
<dbReference type="Pfam" id="PF22784">
    <property type="entry name" value="PTP-SAK"/>
    <property type="match status" value="1"/>
</dbReference>
<dbReference type="InterPro" id="IPR057023">
    <property type="entry name" value="PTP-SAK"/>
</dbReference>
<reference evidence="4" key="2">
    <citation type="submission" date="2024-04" db="EMBL/GenBank/DDBJ databases">
        <authorList>
            <person name="Chen Y."/>
            <person name="Shah S."/>
            <person name="Dougan E. K."/>
            <person name="Thang M."/>
            <person name="Chan C."/>
        </authorList>
    </citation>
    <scope>NUCLEOTIDE SEQUENCE [LARGE SCALE GENOMIC DNA]</scope>
</reference>
<dbReference type="PROSITE" id="PS50056">
    <property type="entry name" value="TYR_PHOSPHATASE_2"/>
    <property type="match status" value="1"/>
</dbReference>
<evidence type="ECO:0000313" key="6">
    <source>
        <dbReference type="Proteomes" id="UP001152797"/>
    </source>
</evidence>
<feature type="domain" description="Tyrosine specific protein phosphatases" evidence="2">
    <location>
        <begin position="135"/>
        <end position="195"/>
    </location>
</feature>
<evidence type="ECO:0000313" key="4">
    <source>
        <dbReference type="EMBL" id="CAL1171787.1"/>
    </source>
</evidence>
<dbReference type="EMBL" id="CAMXCT030006693">
    <property type="protein sequence ID" value="CAL4805724.1"/>
    <property type="molecule type" value="Genomic_DNA"/>
</dbReference>
<dbReference type="SUPFAM" id="SSF52799">
    <property type="entry name" value="(Phosphotyrosine protein) phosphatases II"/>
    <property type="match status" value="1"/>
</dbReference>
<name>A0A9P1M228_9DINO</name>
<dbReference type="EMBL" id="CAMXCT010006693">
    <property type="protein sequence ID" value="CAI4018412.1"/>
    <property type="molecule type" value="Genomic_DNA"/>
</dbReference>
<accession>A0A9P1M228</accession>
<dbReference type="PROSITE" id="PS00383">
    <property type="entry name" value="TYR_PHOSPHATASE_1"/>
    <property type="match status" value="1"/>
</dbReference>
<dbReference type="Gene3D" id="3.90.190.10">
    <property type="entry name" value="Protein tyrosine phosphatase superfamily"/>
    <property type="match status" value="1"/>
</dbReference>
<dbReference type="GO" id="GO:0016791">
    <property type="term" value="F:phosphatase activity"/>
    <property type="evidence" value="ECO:0007669"/>
    <property type="project" value="UniProtKB-ARBA"/>
</dbReference>
<sequence length="223" mass="24967">MSALPKLLASFREILEDAKDWAQGSHEKSNWLIPGWVLLGGWPFRLPKGRGSAGESEDEGAAKLASILDAGILTFISLTEHDEIRGKAYCYNRFRSCAERHHALVSLPRRQAKRRGTELRFLECPMPDGGTCADEKVMQLLGNLIQELEDGRAVYIHCYGGHGRTGIVACALLCLFIEVAPEEAVSIFNHLHSYRVEYLGWQSSMSCNRVSRRLERSYWVGGS</sequence>
<keyword evidence="6" id="KW-1185">Reference proteome</keyword>
<dbReference type="OrthoDB" id="2017893at2759"/>
<dbReference type="InterPro" id="IPR000387">
    <property type="entry name" value="Tyr_Pase_dom"/>
</dbReference>
<evidence type="ECO:0000313" key="5">
    <source>
        <dbReference type="EMBL" id="CAL4805724.1"/>
    </source>
</evidence>
<evidence type="ECO:0000256" key="1">
    <source>
        <dbReference type="ARBA" id="ARBA00022801"/>
    </source>
</evidence>
<keyword evidence="1" id="KW-0378">Hydrolase</keyword>
<dbReference type="Proteomes" id="UP001152797">
    <property type="component" value="Unassembled WGS sequence"/>
</dbReference>
<dbReference type="InterPro" id="IPR016130">
    <property type="entry name" value="Tyr_Pase_AS"/>
</dbReference>
<reference evidence="3" key="1">
    <citation type="submission" date="2022-10" db="EMBL/GenBank/DDBJ databases">
        <authorList>
            <person name="Chen Y."/>
            <person name="Dougan E. K."/>
            <person name="Chan C."/>
            <person name="Rhodes N."/>
            <person name="Thang M."/>
        </authorList>
    </citation>
    <scope>NUCLEOTIDE SEQUENCE</scope>
</reference>